<dbReference type="Gene3D" id="3.30.1950.10">
    <property type="entry name" value="wza like domain"/>
    <property type="match status" value="1"/>
</dbReference>
<sequence length="215" mass="22766">MMLVALALSACARRQAYVAEQPGLVEQVPAQGAPVVMQAPVAPPVVLAGGAPYGPAGGVTGYDAPYQLDAGDRLRIQVFGQEGLTNSYIVDASGNVSISLIGSVPARGLTTADLSRAITGRLRNGYVRNPYVSVEVEVYRPFFILGEVNAPGQYPYVPNMTVEAAVAIAGGFAPRASKTDIILSRNFNGEAMRGPVPPDYPMRPGDTITVKERWF</sequence>
<gene>
    <name evidence="4" type="ORF">CAK95_09480</name>
</gene>
<protein>
    <submittedName>
        <fullName evidence="4">Uncharacterized protein</fullName>
    </submittedName>
</protein>
<accession>A0A1W6ZPF8</accession>
<dbReference type="Pfam" id="PF10531">
    <property type="entry name" value="SLBB"/>
    <property type="match status" value="1"/>
</dbReference>
<proteinExistence type="predicted"/>
<evidence type="ECO:0000259" key="3">
    <source>
        <dbReference type="Pfam" id="PF10531"/>
    </source>
</evidence>
<dbReference type="Gene3D" id="3.10.560.10">
    <property type="entry name" value="Outer membrane lipoprotein wza domain like"/>
    <property type="match status" value="1"/>
</dbReference>
<evidence type="ECO:0000313" key="4">
    <source>
        <dbReference type="EMBL" id="ARP99286.1"/>
    </source>
</evidence>
<reference evidence="4 5" key="1">
    <citation type="submission" date="2017-05" db="EMBL/GenBank/DDBJ databases">
        <title>Full genome sequence of Pseudorhodoplanes sinuspersici.</title>
        <authorList>
            <person name="Dastgheib S.M.M."/>
            <person name="Shavandi M."/>
            <person name="Tirandaz H."/>
        </authorList>
    </citation>
    <scope>NUCLEOTIDE SEQUENCE [LARGE SCALE GENOMIC DNA]</scope>
    <source>
        <strain evidence="4 5">RIPI110</strain>
    </source>
</reference>
<dbReference type="InterPro" id="IPR049712">
    <property type="entry name" value="Poly_export"/>
</dbReference>
<dbReference type="PANTHER" id="PTHR33619">
    <property type="entry name" value="POLYSACCHARIDE EXPORT PROTEIN GFCE-RELATED"/>
    <property type="match status" value="1"/>
</dbReference>
<dbReference type="STRING" id="1235591.CAK95_09480"/>
<dbReference type="AlphaFoldDB" id="A0A1W6ZPF8"/>
<dbReference type="InterPro" id="IPR003715">
    <property type="entry name" value="Poly_export_N"/>
</dbReference>
<dbReference type="Pfam" id="PF02563">
    <property type="entry name" value="Poly_export"/>
    <property type="match status" value="1"/>
</dbReference>
<dbReference type="OrthoDB" id="197007at2"/>
<dbReference type="EMBL" id="CP021112">
    <property type="protein sequence ID" value="ARP99286.1"/>
    <property type="molecule type" value="Genomic_DNA"/>
</dbReference>
<feature type="domain" description="Soluble ligand binding" evidence="3">
    <location>
        <begin position="142"/>
        <end position="194"/>
    </location>
</feature>
<keyword evidence="5" id="KW-1185">Reference proteome</keyword>
<evidence type="ECO:0000256" key="1">
    <source>
        <dbReference type="ARBA" id="ARBA00022729"/>
    </source>
</evidence>
<dbReference type="KEGG" id="psin:CAK95_09480"/>
<feature type="domain" description="Polysaccharide export protein N-terminal" evidence="2">
    <location>
        <begin position="64"/>
        <end position="136"/>
    </location>
</feature>
<dbReference type="GO" id="GO:0015159">
    <property type="term" value="F:polysaccharide transmembrane transporter activity"/>
    <property type="evidence" value="ECO:0007669"/>
    <property type="project" value="InterPro"/>
</dbReference>
<keyword evidence="1" id="KW-0732">Signal</keyword>
<evidence type="ECO:0000313" key="5">
    <source>
        <dbReference type="Proteomes" id="UP000194137"/>
    </source>
</evidence>
<organism evidence="4 5">
    <name type="scientific">Pseudorhodoplanes sinuspersici</name>
    <dbReference type="NCBI Taxonomy" id="1235591"/>
    <lineage>
        <taxon>Bacteria</taxon>
        <taxon>Pseudomonadati</taxon>
        <taxon>Pseudomonadota</taxon>
        <taxon>Alphaproteobacteria</taxon>
        <taxon>Hyphomicrobiales</taxon>
        <taxon>Pseudorhodoplanes</taxon>
    </lineage>
</organism>
<dbReference type="InterPro" id="IPR019554">
    <property type="entry name" value="Soluble_ligand-bd"/>
</dbReference>
<dbReference type="Proteomes" id="UP000194137">
    <property type="component" value="Chromosome"/>
</dbReference>
<name>A0A1W6ZPF8_9HYPH</name>
<evidence type="ECO:0000259" key="2">
    <source>
        <dbReference type="Pfam" id="PF02563"/>
    </source>
</evidence>
<dbReference type="PANTHER" id="PTHR33619:SF3">
    <property type="entry name" value="POLYSACCHARIDE EXPORT PROTEIN GFCE-RELATED"/>
    <property type="match status" value="1"/>
</dbReference>